<dbReference type="Pfam" id="PF08240">
    <property type="entry name" value="ADH_N"/>
    <property type="match status" value="1"/>
</dbReference>
<dbReference type="SUPFAM" id="SSF51735">
    <property type="entry name" value="NAD(P)-binding Rossmann-fold domains"/>
    <property type="match status" value="1"/>
</dbReference>
<reference evidence="3" key="1">
    <citation type="journal article" date="2019" name="Int. J. Syst. Evol. Microbiol.">
        <title>The Global Catalogue of Microorganisms (GCM) 10K type strain sequencing project: providing services to taxonomists for standard genome sequencing and annotation.</title>
        <authorList>
            <consortium name="The Broad Institute Genomics Platform"/>
            <consortium name="The Broad Institute Genome Sequencing Center for Infectious Disease"/>
            <person name="Wu L."/>
            <person name="Ma J."/>
        </authorList>
    </citation>
    <scope>NUCLEOTIDE SEQUENCE [LARGE SCALE GENOMIC DNA]</scope>
    <source>
        <strain evidence="3">ICMP 19430</strain>
    </source>
</reference>
<dbReference type="InterPro" id="IPR052733">
    <property type="entry name" value="Chloroplast_QOR"/>
</dbReference>
<dbReference type="SUPFAM" id="SSF50129">
    <property type="entry name" value="GroES-like"/>
    <property type="match status" value="1"/>
</dbReference>
<sequence>MKAIVHTRFGGPDVLELEQIRKPTPRDGEVLVRVHATTVTTAECKMRRGEPLWGRVILGLRRPRRKLRTLGLELAGEIEAVGRAVHRFRPGDQVFGFTGFNIGAYAEYKCLPESASLALKPVNTTYEEAAAAVDGATTALFFLRDKAKVRPGQRVLVNGASGSIGTYAVQLAKSFGAEVTGVCGPRNLDLVKSLGADKVIDYTTADFTENAGAYDVVFDAVGRSSFARCKGSLTENGCYLPTSGLNNIVLSLWTSLRGGRKVVTGMSVRKNDALADVKNLIEEDQLRIVIDRTYPLEQIVEAHRYVDTGHKRGNVVISISRGNLGYAN</sequence>
<dbReference type="RefSeq" id="WP_378406822.1">
    <property type="nucleotide sequence ID" value="NZ_JBHTCS010000020.1"/>
</dbReference>
<dbReference type="InterPro" id="IPR020843">
    <property type="entry name" value="ER"/>
</dbReference>
<dbReference type="Gene3D" id="3.90.180.10">
    <property type="entry name" value="Medium-chain alcohol dehydrogenases, catalytic domain"/>
    <property type="match status" value="1"/>
</dbReference>
<dbReference type="PANTHER" id="PTHR44013:SF1">
    <property type="entry name" value="ZINC-TYPE ALCOHOL DEHYDROGENASE-LIKE PROTEIN C16A3.02C"/>
    <property type="match status" value="1"/>
</dbReference>
<evidence type="ECO:0000313" key="2">
    <source>
        <dbReference type="EMBL" id="MFC7449630.1"/>
    </source>
</evidence>
<comment type="caution">
    <text evidence="2">The sequence shown here is derived from an EMBL/GenBank/DDBJ whole genome shotgun (WGS) entry which is preliminary data.</text>
</comment>
<organism evidence="2 3">
    <name type="scientific">Rhodococcus daqingensis</name>
    <dbReference type="NCBI Taxonomy" id="2479363"/>
    <lineage>
        <taxon>Bacteria</taxon>
        <taxon>Bacillati</taxon>
        <taxon>Actinomycetota</taxon>
        <taxon>Actinomycetes</taxon>
        <taxon>Mycobacteriales</taxon>
        <taxon>Nocardiaceae</taxon>
        <taxon>Rhodococcus</taxon>
    </lineage>
</organism>
<dbReference type="InterPro" id="IPR013154">
    <property type="entry name" value="ADH-like_N"/>
</dbReference>
<name>A0ABW2S0T8_9NOCA</name>
<keyword evidence="3" id="KW-1185">Reference proteome</keyword>
<evidence type="ECO:0000259" key="1">
    <source>
        <dbReference type="SMART" id="SM00829"/>
    </source>
</evidence>
<accession>A0ABW2S0T8</accession>
<gene>
    <name evidence="2" type="ORF">ACFQS9_17170</name>
</gene>
<dbReference type="SMART" id="SM00829">
    <property type="entry name" value="PKS_ER"/>
    <property type="match status" value="1"/>
</dbReference>
<dbReference type="EMBL" id="JBHTCS010000020">
    <property type="protein sequence ID" value="MFC7449630.1"/>
    <property type="molecule type" value="Genomic_DNA"/>
</dbReference>
<dbReference type="Pfam" id="PF13602">
    <property type="entry name" value="ADH_zinc_N_2"/>
    <property type="match status" value="1"/>
</dbReference>
<protein>
    <submittedName>
        <fullName evidence="2">NAD(P)-dependent alcohol dehydrogenase</fullName>
    </submittedName>
</protein>
<evidence type="ECO:0000313" key="3">
    <source>
        <dbReference type="Proteomes" id="UP001596484"/>
    </source>
</evidence>
<dbReference type="InterPro" id="IPR011032">
    <property type="entry name" value="GroES-like_sf"/>
</dbReference>
<proteinExistence type="predicted"/>
<dbReference type="PANTHER" id="PTHR44013">
    <property type="entry name" value="ZINC-TYPE ALCOHOL DEHYDROGENASE-LIKE PROTEIN C16A3.02C"/>
    <property type="match status" value="1"/>
</dbReference>
<dbReference type="CDD" id="cd08267">
    <property type="entry name" value="MDR1"/>
    <property type="match status" value="1"/>
</dbReference>
<dbReference type="InterPro" id="IPR036291">
    <property type="entry name" value="NAD(P)-bd_dom_sf"/>
</dbReference>
<dbReference type="Proteomes" id="UP001596484">
    <property type="component" value="Unassembled WGS sequence"/>
</dbReference>
<dbReference type="Gene3D" id="3.40.50.720">
    <property type="entry name" value="NAD(P)-binding Rossmann-like Domain"/>
    <property type="match status" value="1"/>
</dbReference>
<feature type="domain" description="Enoyl reductase (ER)" evidence="1">
    <location>
        <begin position="10"/>
        <end position="317"/>
    </location>
</feature>